<dbReference type="InterPro" id="IPR002110">
    <property type="entry name" value="Ankyrin_rpt"/>
</dbReference>
<reference evidence="2" key="2">
    <citation type="submission" date="2023-06" db="EMBL/GenBank/DDBJ databases">
        <authorList>
            <person name="Swenson N.G."/>
            <person name="Wegrzyn J.L."/>
            <person name="Mcevoy S.L."/>
        </authorList>
    </citation>
    <scope>NUCLEOTIDE SEQUENCE</scope>
    <source>
        <strain evidence="2">NS2018</strain>
        <tissue evidence="2">Leaf</tissue>
    </source>
</reference>
<dbReference type="Gene3D" id="1.25.40.20">
    <property type="entry name" value="Ankyrin repeat-containing domain"/>
    <property type="match status" value="1"/>
</dbReference>
<accession>A0AA39TC96</accession>
<keyword evidence="3" id="KW-1185">Reference proteome</keyword>
<evidence type="ECO:0000313" key="2">
    <source>
        <dbReference type="EMBL" id="KAK0604517.1"/>
    </source>
</evidence>
<feature type="repeat" description="ANK" evidence="1">
    <location>
        <begin position="44"/>
        <end position="65"/>
    </location>
</feature>
<dbReference type="SUPFAM" id="SSF48403">
    <property type="entry name" value="Ankyrin repeat"/>
    <property type="match status" value="1"/>
</dbReference>
<dbReference type="InterPro" id="IPR036770">
    <property type="entry name" value="Ankyrin_rpt-contain_sf"/>
</dbReference>
<dbReference type="Proteomes" id="UP001168877">
    <property type="component" value="Unassembled WGS sequence"/>
</dbReference>
<proteinExistence type="predicted"/>
<sequence>MIIWEKKGYSDEITLADYGTKLNYVLILSSLYKGVDRSRLLITAGETPLYLAAERGYVEVLDEILHTCFSPADHGPYSRTALNAAVISFTTSMTTSLLEDKRINKSGKDQQ</sequence>
<organism evidence="2 3">
    <name type="scientific">Acer saccharum</name>
    <name type="common">Sugar maple</name>
    <dbReference type="NCBI Taxonomy" id="4024"/>
    <lineage>
        <taxon>Eukaryota</taxon>
        <taxon>Viridiplantae</taxon>
        <taxon>Streptophyta</taxon>
        <taxon>Embryophyta</taxon>
        <taxon>Tracheophyta</taxon>
        <taxon>Spermatophyta</taxon>
        <taxon>Magnoliopsida</taxon>
        <taxon>eudicotyledons</taxon>
        <taxon>Gunneridae</taxon>
        <taxon>Pentapetalae</taxon>
        <taxon>rosids</taxon>
        <taxon>malvids</taxon>
        <taxon>Sapindales</taxon>
        <taxon>Sapindaceae</taxon>
        <taxon>Hippocastanoideae</taxon>
        <taxon>Acereae</taxon>
        <taxon>Acer</taxon>
    </lineage>
</organism>
<dbReference type="PROSITE" id="PS50088">
    <property type="entry name" value="ANK_REPEAT"/>
    <property type="match status" value="1"/>
</dbReference>
<dbReference type="EMBL" id="JAUESC010000002">
    <property type="protein sequence ID" value="KAK0604517.1"/>
    <property type="molecule type" value="Genomic_DNA"/>
</dbReference>
<reference evidence="2" key="1">
    <citation type="journal article" date="2022" name="Plant J.">
        <title>Strategies of tolerance reflected in two North American maple genomes.</title>
        <authorList>
            <person name="McEvoy S.L."/>
            <person name="Sezen U.U."/>
            <person name="Trouern-Trend A."/>
            <person name="McMahon S.M."/>
            <person name="Schaberg P.G."/>
            <person name="Yang J."/>
            <person name="Wegrzyn J.L."/>
            <person name="Swenson N.G."/>
        </authorList>
    </citation>
    <scope>NUCLEOTIDE SEQUENCE</scope>
    <source>
        <strain evidence="2">NS2018</strain>
    </source>
</reference>
<protein>
    <submittedName>
        <fullName evidence="2">Uncharacterized protein</fullName>
    </submittedName>
</protein>
<comment type="caution">
    <text evidence="2">The sequence shown here is derived from an EMBL/GenBank/DDBJ whole genome shotgun (WGS) entry which is preliminary data.</text>
</comment>
<name>A0AA39TC96_ACESA</name>
<dbReference type="AlphaFoldDB" id="A0AA39TC96"/>
<dbReference type="PROSITE" id="PS50297">
    <property type="entry name" value="ANK_REP_REGION"/>
    <property type="match status" value="1"/>
</dbReference>
<evidence type="ECO:0000313" key="3">
    <source>
        <dbReference type="Proteomes" id="UP001168877"/>
    </source>
</evidence>
<evidence type="ECO:0000256" key="1">
    <source>
        <dbReference type="PROSITE-ProRule" id="PRU00023"/>
    </source>
</evidence>
<keyword evidence="1" id="KW-0040">ANK repeat</keyword>
<gene>
    <name evidence="2" type="ORF">LWI29_016458</name>
</gene>